<keyword evidence="2 4" id="KW-0238">DNA-binding</keyword>
<dbReference type="KEGG" id="parq:DSM112329_01266"/>
<dbReference type="Gene3D" id="1.10.357.10">
    <property type="entry name" value="Tetracycline Repressor, domain 2"/>
    <property type="match status" value="1"/>
</dbReference>
<dbReference type="PANTHER" id="PTHR30055:SF158">
    <property type="entry name" value="POSSIBLE TRANSCRIPTIONAL REGULATORY PROTEIN (PROBABLY TETR-FAMILY)"/>
    <property type="match status" value="1"/>
</dbReference>
<dbReference type="PRINTS" id="PR00455">
    <property type="entry name" value="HTHTETR"/>
</dbReference>
<dbReference type="Pfam" id="PF21943">
    <property type="entry name" value="TetR_C_46"/>
    <property type="match status" value="1"/>
</dbReference>
<dbReference type="AlphaFoldDB" id="A0AAU7AST3"/>
<evidence type="ECO:0000313" key="6">
    <source>
        <dbReference type="EMBL" id="XAY04433.1"/>
    </source>
</evidence>
<dbReference type="GO" id="GO:0000976">
    <property type="term" value="F:transcription cis-regulatory region binding"/>
    <property type="evidence" value="ECO:0007669"/>
    <property type="project" value="TreeGrafter"/>
</dbReference>
<dbReference type="EMBL" id="CP114014">
    <property type="protein sequence ID" value="XAY04433.1"/>
    <property type="molecule type" value="Genomic_DNA"/>
</dbReference>
<name>A0AAU7AST3_9ACTN</name>
<dbReference type="GO" id="GO:0003700">
    <property type="term" value="F:DNA-binding transcription factor activity"/>
    <property type="evidence" value="ECO:0007669"/>
    <property type="project" value="TreeGrafter"/>
</dbReference>
<evidence type="ECO:0000256" key="2">
    <source>
        <dbReference type="ARBA" id="ARBA00023125"/>
    </source>
</evidence>
<dbReference type="PROSITE" id="PS50977">
    <property type="entry name" value="HTH_TETR_2"/>
    <property type="match status" value="1"/>
</dbReference>
<sequence>MTVDTLTEELAAHAHGRVPRALRERQLLALGAELFAERGYAGASMDELATRAGVSKPVIYDLLGSKEELFRRCADLAAQDLHERVASAVAAAAPVADATAAEAQLRAGSLAFFRFAAEHRRSWSVLFAGDSTFTAEAESIRHRQTALVEALLTGAALEQGGAIDARQVAATAQALNGAFESLANWAAAQTDVTPETLTEWFVALTLPGLQLLARSASAGPGSARR</sequence>
<dbReference type="Pfam" id="PF00440">
    <property type="entry name" value="TetR_N"/>
    <property type="match status" value="1"/>
</dbReference>
<evidence type="ECO:0000259" key="5">
    <source>
        <dbReference type="PROSITE" id="PS50977"/>
    </source>
</evidence>
<dbReference type="InterPro" id="IPR001647">
    <property type="entry name" value="HTH_TetR"/>
</dbReference>
<dbReference type="InterPro" id="IPR009057">
    <property type="entry name" value="Homeodomain-like_sf"/>
</dbReference>
<evidence type="ECO:0000256" key="1">
    <source>
        <dbReference type="ARBA" id="ARBA00023015"/>
    </source>
</evidence>
<proteinExistence type="predicted"/>
<feature type="domain" description="HTH tetR-type" evidence="5">
    <location>
        <begin position="21"/>
        <end position="81"/>
    </location>
</feature>
<gene>
    <name evidence="6" type="ORF">DSM112329_01266</name>
</gene>
<dbReference type="InterPro" id="IPR050109">
    <property type="entry name" value="HTH-type_TetR-like_transc_reg"/>
</dbReference>
<dbReference type="InterPro" id="IPR054129">
    <property type="entry name" value="DesT_TetR_C"/>
</dbReference>
<evidence type="ECO:0000256" key="4">
    <source>
        <dbReference type="PROSITE-ProRule" id="PRU00335"/>
    </source>
</evidence>
<keyword evidence="3" id="KW-0804">Transcription</keyword>
<organism evidence="6">
    <name type="scientific">Paraconexibacter sp. AEG42_29</name>
    <dbReference type="NCBI Taxonomy" id="2997339"/>
    <lineage>
        <taxon>Bacteria</taxon>
        <taxon>Bacillati</taxon>
        <taxon>Actinomycetota</taxon>
        <taxon>Thermoleophilia</taxon>
        <taxon>Solirubrobacterales</taxon>
        <taxon>Paraconexibacteraceae</taxon>
        <taxon>Paraconexibacter</taxon>
    </lineage>
</organism>
<protein>
    <recommendedName>
        <fullName evidence="5">HTH tetR-type domain-containing protein</fullName>
    </recommendedName>
</protein>
<reference evidence="6" key="1">
    <citation type="submission" date="2022-12" db="EMBL/GenBank/DDBJ databases">
        <title>Paraconexibacter alkalitolerans sp. nov. and Baekduia alba sp. nov., isolated from soil and emended description of the genera Paraconexibacter (Chun et al., 2020) and Baekduia (An et al., 2020).</title>
        <authorList>
            <person name="Vieira S."/>
            <person name="Huber K.J."/>
            <person name="Geppert A."/>
            <person name="Wolf J."/>
            <person name="Neumann-Schaal M."/>
            <person name="Muesken M."/>
            <person name="Overmann J."/>
        </authorList>
    </citation>
    <scope>NUCLEOTIDE SEQUENCE</scope>
    <source>
        <strain evidence="6">AEG42_29</strain>
    </source>
</reference>
<dbReference type="SUPFAM" id="SSF46689">
    <property type="entry name" value="Homeodomain-like"/>
    <property type="match status" value="1"/>
</dbReference>
<keyword evidence="1" id="KW-0805">Transcription regulation</keyword>
<dbReference type="PANTHER" id="PTHR30055">
    <property type="entry name" value="HTH-TYPE TRANSCRIPTIONAL REGULATOR RUTR"/>
    <property type="match status" value="1"/>
</dbReference>
<feature type="DNA-binding region" description="H-T-H motif" evidence="4">
    <location>
        <begin position="44"/>
        <end position="63"/>
    </location>
</feature>
<evidence type="ECO:0000256" key="3">
    <source>
        <dbReference type="ARBA" id="ARBA00023163"/>
    </source>
</evidence>
<accession>A0AAU7AST3</accession>